<keyword evidence="4" id="KW-1185">Reference proteome</keyword>
<dbReference type="InterPro" id="IPR027051">
    <property type="entry name" value="XdhC_Rossmann_dom"/>
</dbReference>
<evidence type="ECO:0000259" key="1">
    <source>
        <dbReference type="Pfam" id="PF02625"/>
    </source>
</evidence>
<dbReference type="PANTHER" id="PTHR30388:SF6">
    <property type="entry name" value="XANTHINE DEHYDROGENASE SUBUNIT A-RELATED"/>
    <property type="match status" value="1"/>
</dbReference>
<dbReference type="Pfam" id="PF02625">
    <property type="entry name" value="XdhC_CoxI"/>
    <property type="match status" value="1"/>
</dbReference>
<dbReference type="InterPro" id="IPR052698">
    <property type="entry name" value="MoCofactor_Util/Proc"/>
</dbReference>
<dbReference type="STRING" id="578942.SAMN05216289_101167"/>
<evidence type="ECO:0000313" key="3">
    <source>
        <dbReference type="EMBL" id="SFM96833.1"/>
    </source>
</evidence>
<accession>A0A1I4V6R2</accession>
<sequence length="337" mass="36226">MPTTGNTTASSAVATAGGQRAVIEAAMRAIDGGTAATLALVLETSGSTYVCAGAIALFDRHRQTGWLSGGCLEPEIARRAAHAAAERTIAWLEVDTRDDEALFGGSAMGCRGRLRLALLPLDSLPGWDTLARLWLDCRGAIQLDLTSAGAIACRVGEVEESWQLSAGLPEWSAGPDQCGHWQVSIEAPATVVMFGAGPEAPILLPLLRSMGWLTATVECRQRWLDAARLADVLHQDAPARIVDSGRFREPFAALIMHHNFELDLETLLALSARPPPFIGLLGPNRRRDDLFKLLPDAARERLRPHLHSPVGIDLGGRGPEAIAISIAAQLQSKWHRR</sequence>
<reference evidence="3 4" key="1">
    <citation type="submission" date="2016-10" db="EMBL/GenBank/DDBJ databases">
        <authorList>
            <person name="de Groot N.N."/>
        </authorList>
    </citation>
    <scope>NUCLEOTIDE SEQUENCE [LARGE SCALE GENOMIC DNA]</scope>
    <source>
        <strain evidence="3 4">CGMCC 1.7659</strain>
    </source>
</reference>
<organism evidence="3 4">
    <name type="scientific">Dokdonella immobilis</name>
    <dbReference type="NCBI Taxonomy" id="578942"/>
    <lineage>
        <taxon>Bacteria</taxon>
        <taxon>Pseudomonadati</taxon>
        <taxon>Pseudomonadota</taxon>
        <taxon>Gammaproteobacteria</taxon>
        <taxon>Lysobacterales</taxon>
        <taxon>Rhodanobacteraceae</taxon>
        <taxon>Dokdonella</taxon>
    </lineage>
</organism>
<evidence type="ECO:0000259" key="2">
    <source>
        <dbReference type="Pfam" id="PF13478"/>
    </source>
</evidence>
<gene>
    <name evidence="3" type="ORF">SAMN05216289_101167</name>
</gene>
<dbReference type="Proteomes" id="UP000198575">
    <property type="component" value="Unassembled WGS sequence"/>
</dbReference>
<proteinExistence type="predicted"/>
<dbReference type="Pfam" id="PF13478">
    <property type="entry name" value="XdhC_C"/>
    <property type="match status" value="1"/>
</dbReference>
<dbReference type="EMBL" id="FOVF01000001">
    <property type="protein sequence ID" value="SFM96833.1"/>
    <property type="molecule type" value="Genomic_DNA"/>
</dbReference>
<feature type="domain" description="XdhC Rossmann" evidence="2">
    <location>
        <begin position="191"/>
        <end position="330"/>
    </location>
</feature>
<dbReference type="OrthoDB" id="9815497at2"/>
<dbReference type="InterPro" id="IPR003777">
    <property type="entry name" value="XdhC_CoxI"/>
</dbReference>
<feature type="domain" description="XdhC- CoxI" evidence="1">
    <location>
        <begin position="31"/>
        <end position="87"/>
    </location>
</feature>
<dbReference type="PANTHER" id="PTHR30388">
    <property type="entry name" value="ALDEHYDE OXIDOREDUCTASE MOLYBDENUM COFACTOR ASSEMBLY PROTEIN"/>
    <property type="match status" value="1"/>
</dbReference>
<dbReference type="AlphaFoldDB" id="A0A1I4V6R2"/>
<dbReference type="Gene3D" id="3.40.50.720">
    <property type="entry name" value="NAD(P)-binding Rossmann-like Domain"/>
    <property type="match status" value="1"/>
</dbReference>
<protein>
    <submittedName>
        <fullName evidence="3">Xanthine dehydrogenase accessory factor</fullName>
    </submittedName>
</protein>
<evidence type="ECO:0000313" key="4">
    <source>
        <dbReference type="Proteomes" id="UP000198575"/>
    </source>
</evidence>
<name>A0A1I4V6R2_9GAMM</name>